<evidence type="ECO:0000313" key="2">
    <source>
        <dbReference type="EMBL" id="MDQ0471533.1"/>
    </source>
</evidence>
<reference evidence="2 3" key="1">
    <citation type="submission" date="2023-07" db="EMBL/GenBank/DDBJ databases">
        <title>Genomic Encyclopedia of Type Strains, Phase IV (KMG-IV): sequencing the most valuable type-strain genomes for metagenomic binning, comparative biology and taxonomic classification.</title>
        <authorList>
            <person name="Goeker M."/>
        </authorList>
    </citation>
    <scope>NUCLEOTIDE SEQUENCE [LARGE SCALE GENOMIC DNA]</scope>
    <source>
        <strain evidence="2 3">DSM 19619</strain>
    </source>
</reference>
<dbReference type="InterPro" id="IPR013083">
    <property type="entry name" value="Znf_RING/FYVE/PHD"/>
</dbReference>
<dbReference type="PROSITE" id="PS50271">
    <property type="entry name" value="ZF_UBP"/>
    <property type="match status" value="1"/>
</dbReference>
<dbReference type="InterPro" id="IPR001607">
    <property type="entry name" value="Znf_UBP"/>
</dbReference>
<dbReference type="Proteomes" id="UP001242480">
    <property type="component" value="Unassembled WGS sequence"/>
</dbReference>
<feature type="domain" description="UBP-type" evidence="1">
    <location>
        <begin position="3"/>
        <end position="102"/>
    </location>
</feature>
<name>A0ABU0JB80_9HYPH</name>
<organism evidence="2 3">
    <name type="scientific">Labrys wisconsinensis</name>
    <dbReference type="NCBI Taxonomy" id="425677"/>
    <lineage>
        <taxon>Bacteria</taxon>
        <taxon>Pseudomonadati</taxon>
        <taxon>Pseudomonadota</taxon>
        <taxon>Alphaproteobacteria</taxon>
        <taxon>Hyphomicrobiales</taxon>
        <taxon>Xanthobacteraceae</taxon>
        <taxon>Labrys</taxon>
    </lineage>
</organism>
<evidence type="ECO:0000313" key="3">
    <source>
        <dbReference type="Proteomes" id="UP001242480"/>
    </source>
</evidence>
<dbReference type="SUPFAM" id="SSF57850">
    <property type="entry name" value="RING/U-box"/>
    <property type="match status" value="1"/>
</dbReference>
<evidence type="ECO:0000259" key="1">
    <source>
        <dbReference type="PROSITE" id="PS50271"/>
    </source>
</evidence>
<proteinExistence type="predicted"/>
<sequence>MAFECPHAEDIRDVTPSARGCEECLKSGSVWLHLRICRTCGHVGCCDDSPNRHATAHFRATRHPIIEGYDPPEGWGWCYVDEVFVDLDGRTTPQLGPIPRYY</sequence>
<dbReference type="RefSeq" id="WP_307276859.1">
    <property type="nucleotide sequence ID" value="NZ_JAUSVX010000009.1"/>
</dbReference>
<dbReference type="EMBL" id="JAUSVX010000009">
    <property type="protein sequence ID" value="MDQ0471533.1"/>
    <property type="molecule type" value="Genomic_DNA"/>
</dbReference>
<keyword evidence="3" id="KW-1185">Reference proteome</keyword>
<dbReference type="Gene3D" id="3.30.40.10">
    <property type="entry name" value="Zinc/RING finger domain, C3HC4 (zinc finger)"/>
    <property type="match status" value="1"/>
</dbReference>
<dbReference type="Pfam" id="PF02148">
    <property type="entry name" value="zf-UBP"/>
    <property type="match status" value="1"/>
</dbReference>
<protein>
    <recommendedName>
        <fullName evidence="1">UBP-type domain-containing protein</fullName>
    </recommendedName>
</protein>
<gene>
    <name evidence="2" type="ORF">QO011_004558</name>
</gene>
<accession>A0ABU0JB80</accession>
<comment type="caution">
    <text evidence="2">The sequence shown here is derived from an EMBL/GenBank/DDBJ whole genome shotgun (WGS) entry which is preliminary data.</text>
</comment>